<dbReference type="AlphaFoldDB" id="A0A1S6ISA2"/>
<name>A0A1S6ISA2_9FIRM</name>
<organism evidence="2 3">
    <name type="scientific">Desulforamulus ferrireducens</name>
    <dbReference type="NCBI Taxonomy" id="1833852"/>
    <lineage>
        <taxon>Bacteria</taxon>
        <taxon>Bacillati</taxon>
        <taxon>Bacillota</taxon>
        <taxon>Clostridia</taxon>
        <taxon>Eubacteriales</taxon>
        <taxon>Peptococcaceae</taxon>
        <taxon>Desulforamulus</taxon>
    </lineage>
</organism>
<keyword evidence="3" id="KW-1185">Reference proteome</keyword>
<dbReference type="PANTHER" id="PTHR34988:SF1">
    <property type="entry name" value="DNA-BINDING PROTEIN"/>
    <property type="match status" value="1"/>
</dbReference>
<dbReference type="SUPFAM" id="SSF117856">
    <property type="entry name" value="AF0104/ALDC/Ptd012-like"/>
    <property type="match status" value="1"/>
</dbReference>
<dbReference type="CDD" id="cd11378">
    <property type="entry name" value="DUF296"/>
    <property type="match status" value="1"/>
</dbReference>
<keyword evidence="2" id="KW-0238">DNA-binding</keyword>
<reference evidence="2 3" key="1">
    <citation type="journal article" date="2016" name="Int. J. Syst. Evol. Microbiol.">
        <title>Desulfotomaculum ferrireducens sp. nov., a moderately thermophilic sulfate-reducing and dissimilatory Fe(III)-reducing bacterium isolated from compost.</title>
        <authorList>
            <person name="Yang G."/>
            <person name="Guo J."/>
            <person name="Zhuang L."/>
            <person name="Yuan Y."/>
            <person name="Zhou S."/>
        </authorList>
    </citation>
    <scope>NUCLEOTIDE SEQUENCE [LARGE SCALE GENOMIC DNA]</scope>
    <source>
        <strain evidence="2 3">GSS09</strain>
    </source>
</reference>
<dbReference type="GO" id="GO:0003677">
    <property type="term" value="F:DNA binding"/>
    <property type="evidence" value="ECO:0007669"/>
    <property type="project" value="UniProtKB-KW"/>
</dbReference>
<dbReference type="OrthoDB" id="9791702at2"/>
<evidence type="ECO:0000313" key="3">
    <source>
        <dbReference type="Proteomes" id="UP000189464"/>
    </source>
</evidence>
<dbReference type="Pfam" id="PF03479">
    <property type="entry name" value="PCC"/>
    <property type="match status" value="1"/>
</dbReference>
<dbReference type="InterPro" id="IPR005175">
    <property type="entry name" value="PPC_dom"/>
</dbReference>
<evidence type="ECO:0000259" key="1">
    <source>
        <dbReference type="PROSITE" id="PS51742"/>
    </source>
</evidence>
<dbReference type="InterPro" id="IPR025707">
    <property type="entry name" value="DNA_bp_PD1"/>
</dbReference>
<dbReference type="Gene3D" id="3.30.1330.80">
    <property type="entry name" value="Hypothetical protein, similar to alpha- acetolactate decarboxylase, domain 2"/>
    <property type="match status" value="1"/>
</dbReference>
<accession>A0A1S6ISA2</accession>
<evidence type="ECO:0000313" key="2">
    <source>
        <dbReference type="EMBL" id="AQS57664.1"/>
    </source>
</evidence>
<dbReference type="PROSITE" id="PS51742">
    <property type="entry name" value="PPC"/>
    <property type="match status" value="1"/>
</dbReference>
<proteinExistence type="predicted"/>
<protein>
    <submittedName>
        <fullName evidence="2">DNA-binding protein</fullName>
    </submittedName>
</protein>
<dbReference type="KEGG" id="dfg:B0537_00080"/>
<dbReference type="PANTHER" id="PTHR34988">
    <property type="entry name" value="PROTEIN, PUTATIVE-RELATED"/>
    <property type="match status" value="1"/>
</dbReference>
<sequence length="139" mass="15479">MEYRKFGSKYVIRLDKGEEVLESLKKICQENKIRLGTVSGIGAVNQVKIGLFETATKEYHSVELNKDMEITCLTGNISEMNGEVYLHLHVTLSDHTHNAFGGHLNLAVISATGEIIVDAIEGNVDREFSQEIGLNLIKF</sequence>
<feature type="domain" description="PPC" evidence="1">
    <location>
        <begin position="4"/>
        <end position="139"/>
    </location>
</feature>
<dbReference type="EMBL" id="CP019698">
    <property type="protein sequence ID" value="AQS57664.1"/>
    <property type="molecule type" value="Genomic_DNA"/>
</dbReference>
<dbReference type="RefSeq" id="WP_077712627.1">
    <property type="nucleotide sequence ID" value="NZ_CP019698.1"/>
</dbReference>
<dbReference type="Proteomes" id="UP000189464">
    <property type="component" value="Chromosome"/>
</dbReference>
<dbReference type="PIRSF" id="PIRSF016702">
    <property type="entry name" value="DNA_bp_PD1"/>
    <property type="match status" value="1"/>
</dbReference>
<gene>
    <name evidence="2" type="ORF">B0537_00080</name>
</gene>
<dbReference type="STRING" id="1833852.B0537_00080"/>